<dbReference type="Pfam" id="PF08711">
    <property type="entry name" value="Med26"/>
    <property type="match status" value="1"/>
</dbReference>
<comment type="similarity">
    <text evidence="2 14">Belongs to the TFS-II family.</text>
</comment>
<dbReference type="SUPFAM" id="SSF46942">
    <property type="entry name" value="Elongation factor TFIIS domain 2"/>
    <property type="match status" value="1"/>
</dbReference>
<dbReference type="InterPro" id="IPR003618">
    <property type="entry name" value="TFIIS_cen_dom"/>
</dbReference>
<dbReference type="InterPro" id="IPR017923">
    <property type="entry name" value="TFIIS_N"/>
</dbReference>
<evidence type="ECO:0000256" key="1">
    <source>
        <dbReference type="ARBA" id="ARBA00004123"/>
    </source>
</evidence>
<dbReference type="PIRSF" id="PIRSF006704">
    <property type="entry name" value="TF_IIS"/>
    <property type="match status" value="1"/>
</dbReference>
<dbReference type="InterPro" id="IPR035441">
    <property type="entry name" value="TFIIS/LEDGF_dom_sf"/>
</dbReference>
<dbReference type="Pfam" id="PF07500">
    <property type="entry name" value="TFIIS_M"/>
    <property type="match status" value="1"/>
</dbReference>
<dbReference type="Gene3D" id="1.20.930.10">
    <property type="entry name" value="Conserved domain common to transcription factors TFIIS, elongin A, CRSP70"/>
    <property type="match status" value="1"/>
</dbReference>
<dbReference type="InterPro" id="IPR003617">
    <property type="entry name" value="TFIIS/CRSP70_N_sub"/>
</dbReference>
<dbReference type="InterPro" id="IPR036575">
    <property type="entry name" value="TFIIS_cen_dom_sf"/>
</dbReference>
<dbReference type="InterPro" id="IPR035100">
    <property type="entry name" value="TF_IIS-typ"/>
</dbReference>
<dbReference type="PROSITE" id="PS51321">
    <property type="entry name" value="TFIIS_CENTRAL"/>
    <property type="match status" value="1"/>
</dbReference>
<keyword evidence="3" id="KW-0597">Phosphoprotein</keyword>
<evidence type="ECO:0000256" key="6">
    <source>
        <dbReference type="ARBA" id="ARBA00022833"/>
    </source>
</evidence>
<dbReference type="EMBL" id="GDRN01030353">
    <property type="protein sequence ID" value="JAI67557.1"/>
    <property type="molecule type" value="Transcribed_RNA"/>
</dbReference>
<dbReference type="PANTHER" id="PTHR11477">
    <property type="entry name" value="TRANSCRIPTION FACTOR S-II ZINC FINGER DOMAIN-CONTAINING PROTEIN"/>
    <property type="match status" value="1"/>
</dbReference>
<keyword evidence="6 14" id="KW-0862">Zinc</keyword>
<organism evidence="19">
    <name type="scientific">Scylla olivacea</name>
    <name type="common">Orange mud crab</name>
    <name type="synonym">Cancer olivacea</name>
    <dbReference type="NCBI Taxonomy" id="85551"/>
    <lineage>
        <taxon>Eukaryota</taxon>
        <taxon>Metazoa</taxon>
        <taxon>Ecdysozoa</taxon>
        <taxon>Arthropoda</taxon>
        <taxon>Crustacea</taxon>
        <taxon>Multicrustacea</taxon>
        <taxon>Malacostraca</taxon>
        <taxon>Eumalacostraca</taxon>
        <taxon>Eucarida</taxon>
        <taxon>Decapoda</taxon>
        <taxon>Pleocyemata</taxon>
        <taxon>Brachyura</taxon>
        <taxon>Eubrachyura</taxon>
        <taxon>Portunoidea</taxon>
        <taxon>Portunidae</taxon>
        <taxon>Portuninae</taxon>
        <taxon>Scylla</taxon>
    </lineage>
</organism>
<dbReference type="Gene3D" id="1.10.472.30">
    <property type="entry name" value="Transcription elongation factor S-II, central domain"/>
    <property type="match status" value="1"/>
</dbReference>
<dbReference type="Pfam" id="PF01096">
    <property type="entry name" value="Zn_ribbon_TFIIS"/>
    <property type="match status" value="1"/>
</dbReference>
<dbReference type="Gene3D" id="2.20.25.10">
    <property type="match status" value="1"/>
</dbReference>
<dbReference type="SUPFAM" id="SSF47676">
    <property type="entry name" value="Conserved domain common to transcription factors TFIIS, elongin A, CRSP70"/>
    <property type="match status" value="1"/>
</dbReference>
<feature type="compositionally biased region" description="Basic and acidic residues" evidence="15">
    <location>
        <begin position="82"/>
        <end position="105"/>
    </location>
</feature>
<comment type="subcellular location">
    <subcellularLocation>
        <location evidence="1 13 14">Nucleus</location>
    </subcellularLocation>
</comment>
<dbReference type="FunFam" id="1.20.930.10:FF:000002">
    <property type="entry name" value="Transcription elongation factor A (SII), 1"/>
    <property type="match status" value="1"/>
</dbReference>
<keyword evidence="4 14" id="KW-0479">Metal-binding</keyword>
<keyword evidence="10 13" id="KW-0539">Nucleus</keyword>
<dbReference type="PROSITE" id="PS51133">
    <property type="entry name" value="ZF_TFIIS_2"/>
    <property type="match status" value="1"/>
</dbReference>
<dbReference type="FunFam" id="2.20.25.10:FF:000001">
    <property type="entry name" value="Probable Transcription elongation factor S-II"/>
    <property type="match status" value="1"/>
</dbReference>
<evidence type="ECO:0000256" key="10">
    <source>
        <dbReference type="ARBA" id="ARBA00023242"/>
    </source>
</evidence>
<evidence type="ECO:0000256" key="9">
    <source>
        <dbReference type="ARBA" id="ARBA00023163"/>
    </source>
</evidence>
<evidence type="ECO:0000256" key="12">
    <source>
        <dbReference type="PROSITE-ProRule" id="PRU00472"/>
    </source>
</evidence>
<keyword evidence="9 14" id="KW-0804">Transcription</keyword>
<dbReference type="PROSITE" id="PS51319">
    <property type="entry name" value="TFIIS_N"/>
    <property type="match status" value="1"/>
</dbReference>
<dbReference type="GO" id="GO:0003677">
    <property type="term" value="F:DNA binding"/>
    <property type="evidence" value="ECO:0007669"/>
    <property type="project" value="UniProtKB-KW"/>
</dbReference>
<sequence length="289" mass="32819">MGCEEEVLRIKKKLDKMTASDGDQTQALDILKTLQGLPINFQVLSKTRIGMTVNALRKASSDEEVISTAKQLIKNWKKFVPDKKDDEKESKEEKKEKKEDKKEVKNSNNSNNSGARPSIYPSSSMPNDTRMKCREMLANALKLSSVDDPIDTIDNLAEQIEEAIFQEFGKPEAAYKNRLRSRIYNLKDSKNPQLRENVLRGAITPQKMAVMTSEEMASDEMKALREKFTKEGIDDHQLAVAQGTKTDLLKCGKCGQRNCTYNQMQTRSSDEPMTTFVLCNNCGNRWKFC</sequence>
<evidence type="ECO:0000256" key="7">
    <source>
        <dbReference type="ARBA" id="ARBA00023015"/>
    </source>
</evidence>
<evidence type="ECO:0000256" key="5">
    <source>
        <dbReference type="ARBA" id="ARBA00022771"/>
    </source>
</evidence>
<dbReference type="SUPFAM" id="SSF57783">
    <property type="entry name" value="Zinc beta-ribbon"/>
    <property type="match status" value="1"/>
</dbReference>
<feature type="domain" description="TFIIS central" evidence="18">
    <location>
        <begin position="129"/>
        <end position="244"/>
    </location>
</feature>
<evidence type="ECO:0000259" key="16">
    <source>
        <dbReference type="PROSITE" id="PS51133"/>
    </source>
</evidence>
<accession>A0A0P4WIK7</accession>
<evidence type="ECO:0000256" key="4">
    <source>
        <dbReference type="ARBA" id="ARBA00022723"/>
    </source>
</evidence>
<evidence type="ECO:0000256" key="11">
    <source>
        <dbReference type="ARBA" id="ARBA00025408"/>
    </source>
</evidence>
<keyword evidence="5 12" id="KW-0863">Zinc-finger</keyword>
<evidence type="ECO:0000256" key="2">
    <source>
        <dbReference type="ARBA" id="ARBA00009647"/>
    </source>
</evidence>
<evidence type="ECO:0000256" key="14">
    <source>
        <dbReference type="RuleBase" id="RU368078"/>
    </source>
</evidence>
<proteinExistence type="inferred from homology"/>
<dbReference type="PROSITE" id="PS00466">
    <property type="entry name" value="ZF_TFIIS_1"/>
    <property type="match status" value="1"/>
</dbReference>
<feature type="region of interest" description="Disordered" evidence="15">
    <location>
        <begin position="82"/>
        <end position="129"/>
    </location>
</feature>
<reference evidence="19" key="1">
    <citation type="submission" date="2015-09" db="EMBL/GenBank/DDBJ databases">
        <title>Scylla olivacea transcriptome.</title>
        <authorList>
            <person name="Ikhwanuddin M."/>
        </authorList>
    </citation>
    <scope>NUCLEOTIDE SEQUENCE</scope>
</reference>
<evidence type="ECO:0000256" key="13">
    <source>
        <dbReference type="PROSITE-ProRule" id="PRU00649"/>
    </source>
</evidence>
<comment type="function">
    <text evidence="11">Necessary for efficient RNA polymerase II transcription elongation past template-encoded arresting sites. The arresting sites in DNA have the property of trapping a certain fraction of elongating RNA polymerases that pass through, resulting in locked ternary complexes. Cleavage of the nascent transcript by S-II allows the resumption of elongation from the new 3'-terminus.</text>
</comment>
<evidence type="ECO:0000259" key="18">
    <source>
        <dbReference type="PROSITE" id="PS51321"/>
    </source>
</evidence>
<evidence type="ECO:0000256" key="3">
    <source>
        <dbReference type="ARBA" id="ARBA00022553"/>
    </source>
</evidence>
<dbReference type="CDD" id="cd00183">
    <property type="entry name" value="TFIIS_I"/>
    <property type="match status" value="1"/>
</dbReference>
<dbReference type="CDD" id="cd13749">
    <property type="entry name" value="Zn-ribbon_TFIIS"/>
    <property type="match status" value="1"/>
</dbReference>
<feature type="domain" description="TFIIS N-terminal" evidence="17">
    <location>
        <begin position="5"/>
        <end position="83"/>
    </location>
</feature>
<dbReference type="SMART" id="SM00440">
    <property type="entry name" value="ZnF_C2C2"/>
    <property type="match status" value="1"/>
</dbReference>
<name>A0A0P4WIK7_SCYOL</name>
<dbReference type="SMART" id="SM00510">
    <property type="entry name" value="TFS2M"/>
    <property type="match status" value="1"/>
</dbReference>
<dbReference type="GO" id="GO:0008270">
    <property type="term" value="F:zinc ion binding"/>
    <property type="evidence" value="ECO:0007669"/>
    <property type="project" value="UniProtKB-UniRule"/>
</dbReference>
<protein>
    <recommendedName>
        <fullName evidence="14">Transcription elongation factor</fullName>
    </recommendedName>
</protein>
<dbReference type="InterPro" id="IPR001222">
    <property type="entry name" value="Znf_TFIIS"/>
</dbReference>
<evidence type="ECO:0000259" key="17">
    <source>
        <dbReference type="PROSITE" id="PS51319"/>
    </source>
</evidence>
<dbReference type="GO" id="GO:0005634">
    <property type="term" value="C:nucleus"/>
    <property type="evidence" value="ECO:0007669"/>
    <property type="project" value="UniProtKB-SubCell"/>
</dbReference>
<dbReference type="AlphaFoldDB" id="A0A0P4WIK7"/>
<dbReference type="NCBIfam" id="TIGR01385">
    <property type="entry name" value="TFSII"/>
    <property type="match status" value="1"/>
</dbReference>
<keyword evidence="8 14" id="KW-0238">DNA-binding</keyword>
<dbReference type="GO" id="GO:0006368">
    <property type="term" value="P:transcription elongation by RNA polymerase II"/>
    <property type="evidence" value="ECO:0007669"/>
    <property type="project" value="InterPro"/>
</dbReference>
<evidence type="ECO:0000256" key="8">
    <source>
        <dbReference type="ARBA" id="ARBA00023125"/>
    </source>
</evidence>
<feature type="domain" description="TFIIS-type" evidence="16">
    <location>
        <begin position="247"/>
        <end position="287"/>
    </location>
</feature>
<evidence type="ECO:0000256" key="15">
    <source>
        <dbReference type="SAM" id="MobiDB-lite"/>
    </source>
</evidence>
<evidence type="ECO:0000313" key="19">
    <source>
        <dbReference type="EMBL" id="JAI67557.1"/>
    </source>
</evidence>
<keyword evidence="7 14" id="KW-0805">Transcription regulation</keyword>
<dbReference type="SMART" id="SM00509">
    <property type="entry name" value="TFS2N"/>
    <property type="match status" value="1"/>
</dbReference>
<dbReference type="InterPro" id="IPR006289">
    <property type="entry name" value="TFSII"/>
</dbReference>
<dbReference type="PANTHER" id="PTHR11477:SF0">
    <property type="entry name" value="IP08861P-RELATED"/>
    <property type="match status" value="1"/>
</dbReference>